<evidence type="ECO:0000259" key="1">
    <source>
        <dbReference type="Pfam" id="PF00535"/>
    </source>
</evidence>
<comment type="caution">
    <text evidence="2">The sequence shown here is derived from an EMBL/GenBank/DDBJ whole genome shotgun (WGS) entry which is preliminary data.</text>
</comment>
<dbReference type="PANTHER" id="PTHR43685:SF2">
    <property type="entry name" value="GLYCOSYLTRANSFERASE 2-LIKE DOMAIN-CONTAINING PROTEIN"/>
    <property type="match status" value="1"/>
</dbReference>
<organism evidence="2 3">
    <name type="scientific">Leptospira kmetyi</name>
    <dbReference type="NCBI Taxonomy" id="408139"/>
    <lineage>
        <taxon>Bacteria</taxon>
        <taxon>Pseudomonadati</taxon>
        <taxon>Spirochaetota</taxon>
        <taxon>Spirochaetia</taxon>
        <taxon>Leptospirales</taxon>
        <taxon>Leptospiraceae</taxon>
        <taxon>Leptospira</taxon>
    </lineage>
</organism>
<dbReference type="PANTHER" id="PTHR43685">
    <property type="entry name" value="GLYCOSYLTRANSFERASE"/>
    <property type="match status" value="1"/>
</dbReference>
<keyword evidence="3" id="KW-1185">Reference proteome</keyword>
<dbReference type="RefSeq" id="WP_100755539.1">
    <property type="nucleotide sequence ID" value="NZ_NPDP01000017.1"/>
</dbReference>
<protein>
    <submittedName>
        <fullName evidence="2">Rhamnosyltransferase</fullName>
    </submittedName>
</protein>
<accession>A0ABX4N987</accession>
<sequence>MSERFSPLAVIVTFNPDFSGTLRNIQNLNSNDVPVLLVDNHSSNLQEIKSKKQKQNFLLENDRNLGLGFALNKGIEYAKENRYSHVWLFDQDSFLESKSIRIFLDAVQKYETESGFDSKVASFGPNIFDTIKGRNIYGLSENISGLSDAKFLITSGSLCSIKILNEVGGIRSDFFIDYLDYEWCFRANDKGYVHKIVIDSKMFHSIGNESKSILGLFKIAIHSPFRWYFLFRNGILMCGLPHVPWKFKLEVILKSGFRFLILPLFSKSVFGTYAHIFCGIRDGFTRKESRFYRRLVGLSETDKTSELIADKP</sequence>
<proteinExistence type="predicted"/>
<feature type="domain" description="Glycosyltransferase 2-like" evidence="1">
    <location>
        <begin position="10"/>
        <end position="165"/>
    </location>
</feature>
<reference evidence="2 3" key="1">
    <citation type="submission" date="2017-07" db="EMBL/GenBank/DDBJ databases">
        <title>Leptospira spp. isolated from tropical soils.</title>
        <authorList>
            <person name="Thibeaux R."/>
            <person name="Iraola G."/>
            <person name="Ferres I."/>
            <person name="Bierque E."/>
            <person name="Girault D."/>
            <person name="Soupe-Gilbert M.-E."/>
            <person name="Picardeau M."/>
            <person name="Goarant C."/>
        </authorList>
    </citation>
    <scope>NUCLEOTIDE SEQUENCE [LARGE SCALE GENOMIC DNA]</scope>
    <source>
        <strain evidence="2 3">JW2-C-B1</strain>
    </source>
</reference>
<dbReference type="InterPro" id="IPR029044">
    <property type="entry name" value="Nucleotide-diphossugar_trans"/>
</dbReference>
<name>A0ABX4N987_9LEPT</name>
<dbReference type="SUPFAM" id="SSF53448">
    <property type="entry name" value="Nucleotide-diphospho-sugar transferases"/>
    <property type="match status" value="1"/>
</dbReference>
<dbReference type="Pfam" id="PF00535">
    <property type="entry name" value="Glycos_transf_2"/>
    <property type="match status" value="1"/>
</dbReference>
<dbReference type="InterPro" id="IPR001173">
    <property type="entry name" value="Glyco_trans_2-like"/>
</dbReference>
<dbReference type="CDD" id="cd02526">
    <property type="entry name" value="GT2_RfbF_like"/>
    <property type="match status" value="1"/>
</dbReference>
<evidence type="ECO:0000313" key="3">
    <source>
        <dbReference type="Proteomes" id="UP000231919"/>
    </source>
</evidence>
<gene>
    <name evidence="2" type="ORF">CH378_10855</name>
</gene>
<dbReference type="Proteomes" id="UP000231919">
    <property type="component" value="Unassembled WGS sequence"/>
</dbReference>
<evidence type="ECO:0000313" key="2">
    <source>
        <dbReference type="EMBL" id="PJZ29770.1"/>
    </source>
</evidence>
<dbReference type="Gene3D" id="3.90.550.10">
    <property type="entry name" value="Spore Coat Polysaccharide Biosynthesis Protein SpsA, Chain A"/>
    <property type="match status" value="1"/>
</dbReference>
<dbReference type="EMBL" id="NPDP01000017">
    <property type="protein sequence ID" value="PJZ29770.1"/>
    <property type="molecule type" value="Genomic_DNA"/>
</dbReference>
<dbReference type="InterPro" id="IPR050834">
    <property type="entry name" value="Glycosyltransf_2"/>
</dbReference>